<keyword evidence="2" id="KW-0472">Membrane</keyword>
<feature type="transmembrane region" description="Helical" evidence="2">
    <location>
        <begin position="207"/>
        <end position="225"/>
    </location>
</feature>
<organism evidence="3 4">
    <name type="scientific">Dictyobacter vulcani</name>
    <dbReference type="NCBI Taxonomy" id="2607529"/>
    <lineage>
        <taxon>Bacteria</taxon>
        <taxon>Bacillati</taxon>
        <taxon>Chloroflexota</taxon>
        <taxon>Ktedonobacteria</taxon>
        <taxon>Ktedonobacterales</taxon>
        <taxon>Dictyobacteraceae</taxon>
        <taxon>Dictyobacter</taxon>
    </lineage>
</organism>
<protein>
    <submittedName>
        <fullName evidence="3">Uncharacterized protein</fullName>
    </submittedName>
</protein>
<keyword evidence="2" id="KW-1133">Transmembrane helix</keyword>
<evidence type="ECO:0000256" key="2">
    <source>
        <dbReference type="SAM" id="Phobius"/>
    </source>
</evidence>
<feature type="transmembrane region" description="Helical" evidence="2">
    <location>
        <begin position="92"/>
        <end position="111"/>
    </location>
</feature>
<feature type="transmembrane region" description="Helical" evidence="2">
    <location>
        <begin position="176"/>
        <end position="195"/>
    </location>
</feature>
<keyword evidence="4" id="KW-1185">Reference proteome</keyword>
<gene>
    <name evidence="3" type="ORF">KDW_60310</name>
</gene>
<dbReference type="Proteomes" id="UP000326912">
    <property type="component" value="Unassembled WGS sequence"/>
</dbReference>
<dbReference type="EMBL" id="BKZW01000004">
    <property type="protein sequence ID" value="GER91869.1"/>
    <property type="molecule type" value="Genomic_DNA"/>
</dbReference>
<feature type="transmembrane region" description="Helical" evidence="2">
    <location>
        <begin position="51"/>
        <end position="72"/>
    </location>
</feature>
<evidence type="ECO:0000313" key="3">
    <source>
        <dbReference type="EMBL" id="GER91869.1"/>
    </source>
</evidence>
<dbReference type="AlphaFoldDB" id="A0A5J4L0Q3"/>
<proteinExistence type="predicted"/>
<sequence length="234" mass="25595">MSHQPGHPPAANQGNKYYGQTSTPLQPTPGRPRQLPAVLPLTRRTSKKQQVLAMLLYSLISILILVSCLFTINSNIDKDPNSWFGLIKFCQTVVLVCVLAPATTLLCAALFGSWRGALVSCISIYSSIQITHLLNNHFWIDMSLASFWFLIPVFIVILLVGLSYDLRKYVGAPINVIVILLGALVLVVVLLFIAWKNGDPNGPVTMLYGGIVLIAPLWGLLTAGVEEIIQKCLA</sequence>
<accession>A0A5J4L0Q3</accession>
<feature type="transmembrane region" description="Helical" evidence="2">
    <location>
        <begin position="145"/>
        <end position="164"/>
    </location>
</feature>
<reference evidence="3 4" key="1">
    <citation type="submission" date="2019-10" db="EMBL/GenBank/DDBJ databases">
        <title>Dictyobacter vulcani sp. nov., within the class Ktedonobacteria, isolated from soil of volcanic Mt. Zao.</title>
        <authorList>
            <person name="Zheng Y."/>
            <person name="Wang C.M."/>
            <person name="Sakai Y."/>
            <person name="Abe K."/>
            <person name="Yokota A."/>
            <person name="Yabe S."/>
        </authorList>
    </citation>
    <scope>NUCLEOTIDE SEQUENCE [LARGE SCALE GENOMIC DNA]</scope>
    <source>
        <strain evidence="3 4">W12</strain>
    </source>
</reference>
<feature type="region of interest" description="Disordered" evidence="1">
    <location>
        <begin position="1"/>
        <end position="33"/>
    </location>
</feature>
<evidence type="ECO:0000313" key="4">
    <source>
        <dbReference type="Proteomes" id="UP000326912"/>
    </source>
</evidence>
<evidence type="ECO:0000256" key="1">
    <source>
        <dbReference type="SAM" id="MobiDB-lite"/>
    </source>
</evidence>
<comment type="caution">
    <text evidence="3">The sequence shown here is derived from an EMBL/GenBank/DDBJ whole genome shotgun (WGS) entry which is preliminary data.</text>
</comment>
<name>A0A5J4L0Q3_9CHLR</name>
<feature type="transmembrane region" description="Helical" evidence="2">
    <location>
        <begin position="118"/>
        <end position="139"/>
    </location>
</feature>
<keyword evidence="2" id="KW-0812">Transmembrane</keyword>
<feature type="compositionally biased region" description="Polar residues" evidence="1">
    <location>
        <begin position="12"/>
        <end position="25"/>
    </location>
</feature>